<keyword evidence="5 12" id="KW-0378">Hydrolase</keyword>
<dbReference type="InterPro" id="IPR007694">
    <property type="entry name" value="DNA_helicase_DnaB-like_C"/>
</dbReference>
<evidence type="ECO:0000256" key="12">
    <source>
        <dbReference type="RuleBase" id="RU362085"/>
    </source>
</evidence>
<dbReference type="OrthoDB" id="9773982at2"/>
<keyword evidence="9" id="KW-0413">Isomerase</keyword>
<keyword evidence="7 12" id="KW-0067">ATP-binding</keyword>
<dbReference type="PANTHER" id="PTHR30153">
    <property type="entry name" value="REPLICATIVE DNA HELICASE DNAB"/>
    <property type="match status" value="1"/>
</dbReference>
<dbReference type="PANTHER" id="PTHR30153:SF2">
    <property type="entry name" value="REPLICATIVE DNA HELICASE"/>
    <property type="match status" value="1"/>
</dbReference>
<accession>A0A263HE02</accession>
<evidence type="ECO:0000256" key="7">
    <source>
        <dbReference type="ARBA" id="ARBA00022840"/>
    </source>
</evidence>
<evidence type="ECO:0000256" key="1">
    <source>
        <dbReference type="ARBA" id="ARBA00008428"/>
    </source>
</evidence>
<keyword evidence="8 12" id="KW-0238">DNA-binding</keyword>
<reference evidence="14 16" key="1">
    <citation type="submission" date="2017-07" db="EMBL/GenBank/DDBJ databases">
        <title>Virulence factors identified in Actinobacillus seminis.</title>
        <authorList>
            <person name="Negrete-Abascal E."/>
            <person name="Vaca-Pacheco S."/>
            <person name="Montes-Garcia F."/>
            <person name="Leyto-Gil A.M."/>
            <person name="Fragoso-Garcia E."/>
            <person name="Carvente-Garcia R."/>
            <person name="Perez-Agueros S."/>
            <person name="Castelan-Sanchez H.G."/>
            <person name="Garcia-Molina A."/>
            <person name="Villamar T.E."/>
            <person name="Vazquez-Cruz C."/>
        </authorList>
    </citation>
    <scope>NUCLEOTIDE SEQUENCE [LARGE SCALE GENOMIC DNA]</scope>
    <source>
        <strain evidence="14 16">ATCC 15768</strain>
    </source>
</reference>
<evidence type="ECO:0000256" key="5">
    <source>
        <dbReference type="ARBA" id="ARBA00022801"/>
    </source>
</evidence>
<dbReference type="GO" id="GO:0005829">
    <property type="term" value="C:cytosol"/>
    <property type="evidence" value="ECO:0007669"/>
    <property type="project" value="TreeGrafter"/>
</dbReference>
<evidence type="ECO:0000256" key="11">
    <source>
        <dbReference type="NCBIfam" id="TIGR00665"/>
    </source>
</evidence>
<evidence type="ECO:0000313" key="17">
    <source>
        <dbReference type="Proteomes" id="UP000254507"/>
    </source>
</evidence>
<evidence type="ECO:0000313" key="15">
    <source>
        <dbReference type="EMBL" id="SUU37177.1"/>
    </source>
</evidence>
<evidence type="ECO:0000256" key="9">
    <source>
        <dbReference type="ARBA" id="ARBA00023235"/>
    </source>
</evidence>
<keyword evidence="4 12" id="KW-0547">Nucleotide-binding</keyword>
<evidence type="ECO:0000313" key="16">
    <source>
        <dbReference type="Proteomes" id="UP000215738"/>
    </source>
</evidence>
<feature type="domain" description="SF4 helicase" evidence="13">
    <location>
        <begin position="181"/>
        <end position="452"/>
    </location>
</feature>
<dbReference type="EMBL" id="NLFK01000001">
    <property type="protein sequence ID" value="OZN25655.1"/>
    <property type="molecule type" value="Genomic_DNA"/>
</dbReference>
<dbReference type="Gene3D" id="3.40.50.300">
    <property type="entry name" value="P-loop containing nucleotide triphosphate hydrolases"/>
    <property type="match status" value="1"/>
</dbReference>
<comment type="function">
    <text evidence="12">The main replicative DNA helicase, it participates in initiation and elongation during chromosome replication. Travels ahead of the DNA replisome, separating dsDNA into templates for DNA synthesis. A processive ATP-dependent 5'-3' DNA helicase it has DNA-dependent ATPase activity.</text>
</comment>
<evidence type="ECO:0000256" key="4">
    <source>
        <dbReference type="ARBA" id="ARBA00022741"/>
    </source>
</evidence>
<dbReference type="InterPro" id="IPR016136">
    <property type="entry name" value="DNA_helicase_N/primase_C"/>
</dbReference>
<evidence type="ECO:0000256" key="10">
    <source>
        <dbReference type="ARBA" id="ARBA00048954"/>
    </source>
</evidence>
<dbReference type="GO" id="GO:0043139">
    <property type="term" value="F:5'-3' DNA helicase activity"/>
    <property type="evidence" value="ECO:0007669"/>
    <property type="project" value="UniProtKB-EC"/>
</dbReference>
<dbReference type="InterPro" id="IPR036185">
    <property type="entry name" value="DNA_heli_DnaB-like_N_sf"/>
</dbReference>
<organism evidence="15 17">
    <name type="scientific">Actinobacillus seminis</name>
    <dbReference type="NCBI Taxonomy" id="722"/>
    <lineage>
        <taxon>Bacteria</taxon>
        <taxon>Pseudomonadati</taxon>
        <taxon>Pseudomonadota</taxon>
        <taxon>Gammaproteobacteria</taxon>
        <taxon>Pasteurellales</taxon>
        <taxon>Pasteurellaceae</taxon>
        <taxon>Actinobacillus</taxon>
    </lineage>
</organism>
<dbReference type="Proteomes" id="UP000254507">
    <property type="component" value="Unassembled WGS sequence"/>
</dbReference>
<dbReference type="InParanoid" id="A0A263HE02"/>
<evidence type="ECO:0000256" key="8">
    <source>
        <dbReference type="ARBA" id="ARBA00023125"/>
    </source>
</evidence>
<dbReference type="Pfam" id="PF03796">
    <property type="entry name" value="DnaB_C"/>
    <property type="match status" value="1"/>
</dbReference>
<evidence type="ECO:0000256" key="3">
    <source>
        <dbReference type="ARBA" id="ARBA00022705"/>
    </source>
</evidence>
<protein>
    <recommendedName>
        <fullName evidence="11 12">Replicative DNA helicase</fullName>
        <ecNumber evidence="11 12">5.6.2.3</ecNumber>
    </recommendedName>
</protein>
<evidence type="ECO:0000256" key="6">
    <source>
        <dbReference type="ARBA" id="ARBA00022806"/>
    </source>
</evidence>
<dbReference type="InterPro" id="IPR027417">
    <property type="entry name" value="P-loop_NTPase"/>
</dbReference>
<dbReference type="PROSITE" id="PS51199">
    <property type="entry name" value="SF4_HELICASE"/>
    <property type="match status" value="1"/>
</dbReference>
<name>A0A263HE02_9PAST</name>
<dbReference type="InterPro" id="IPR007693">
    <property type="entry name" value="DNA_helicase_DnaB-like_N"/>
</dbReference>
<dbReference type="InterPro" id="IPR007692">
    <property type="entry name" value="DNA_helicase_DnaB"/>
</dbReference>
<dbReference type="GO" id="GO:1990077">
    <property type="term" value="C:primosome complex"/>
    <property type="evidence" value="ECO:0007669"/>
    <property type="project" value="UniProtKB-UniRule"/>
</dbReference>
<dbReference type="GO" id="GO:0006269">
    <property type="term" value="P:DNA replication, synthesis of primer"/>
    <property type="evidence" value="ECO:0007669"/>
    <property type="project" value="UniProtKB-UniRule"/>
</dbReference>
<dbReference type="EMBL" id="UFSB01000001">
    <property type="protein sequence ID" value="SUU37177.1"/>
    <property type="molecule type" value="Genomic_DNA"/>
</dbReference>
<evidence type="ECO:0000256" key="2">
    <source>
        <dbReference type="ARBA" id="ARBA00022515"/>
    </source>
</evidence>
<dbReference type="GO" id="GO:0003677">
    <property type="term" value="F:DNA binding"/>
    <property type="evidence" value="ECO:0007669"/>
    <property type="project" value="UniProtKB-UniRule"/>
</dbReference>
<dbReference type="CDD" id="cd00984">
    <property type="entry name" value="DnaB_C"/>
    <property type="match status" value="1"/>
</dbReference>
<dbReference type="NCBIfam" id="TIGR00665">
    <property type="entry name" value="DnaB"/>
    <property type="match status" value="1"/>
</dbReference>
<dbReference type="Proteomes" id="UP000215738">
    <property type="component" value="Unassembled WGS sequence"/>
</dbReference>
<dbReference type="GO" id="GO:0005524">
    <property type="term" value="F:ATP binding"/>
    <property type="evidence" value="ECO:0007669"/>
    <property type="project" value="UniProtKB-UniRule"/>
</dbReference>
<comment type="catalytic activity">
    <reaction evidence="10 12">
        <text>ATP + H2O = ADP + phosphate + H(+)</text>
        <dbReference type="Rhea" id="RHEA:13065"/>
        <dbReference type="ChEBI" id="CHEBI:15377"/>
        <dbReference type="ChEBI" id="CHEBI:15378"/>
        <dbReference type="ChEBI" id="CHEBI:30616"/>
        <dbReference type="ChEBI" id="CHEBI:43474"/>
        <dbReference type="ChEBI" id="CHEBI:456216"/>
        <dbReference type="EC" id="5.6.2.3"/>
    </reaction>
</comment>
<keyword evidence="3 12" id="KW-0235">DNA replication</keyword>
<gene>
    <name evidence="15" type="primary">dnaB2</name>
    <name evidence="14" type="synonym">dnaB</name>
    <name evidence="14" type="ORF">CFY87_00025</name>
    <name evidence="15" type="ORF">NCTC10851_01473</name>
</gene>
<evidence type="ECO:0000313" key="14">
    <source>
        <dbReference type="EMBL" id="OZN25655.1"/>
    </source>
</evidence>
<reference evidence="15 17" key="2">
    <citation type="submission" date="2018-06" db="EMBL/GenBank/DDBJ databases">
        <authorList>
            <consortium name="Pathogen Informatics"/>
            <person name="Doyle S."/>
        </authorList>
    </citation>
    <scope>NUCLEOTIDE SEQUENCE [LARGE SCALE GENOMIC DNA]</scope>
    <source>
        <strain evidence="15 17">NCTC10851</strain>
    </source>
</reference>
<comment type="similarity">
    <text evidence="1 12">Belongs to the helicase family. DnaB subfamily.</text>
</comment>
<dbReference type="AlphaFoldDB" id="A0A263HE02"/>
<evidence type="ECO:0000259" key="13">
    <source>
        <dbReference type="PROSITE" id="PS51199"/>
    </source>
</evidence>
<dbReference type="Pfam" id="PF00772">
    <property type="entry name" value="DnaB"/>
    <property type="match status" value="1"/>
</dbReference>
<dbReference type="EC" id="5.6.2.3" evidence="11 12"/>
<dbReference type="SUPFAM" id="SSF52540">
    <property type="entry name" value="P-loop containing nucleoside triphosphate hydrolases"/>
    <property type="match status" value="1"/>
</dbReference>
<sequence length="458" mass="51887">MGKEKNSSPELYSVESECAVIGGLLIKPEYFDDVDIILKAQDFYLIQHRYIFEAISELAHKNKAIDMLTLSERLKEKACLDEVGGLAYLAEMVNNTPSASNLITYANLVKQYSKQRQFLALGQFILGEMRTPKNAEQLDELAERIEKQYTEISLSQQDKSAVNLSDVFGEIFDRMEKSTLNADPVTGTPLGIQQIDELTTGGQPGELIIIAARPAMGKTALSLTAAASILDKLDEQSVFYFSQEMPADQLLQRLMAMKSRVSLQKIRRATELKEEDWSKLSDSVGLIQRNWSKRLIIDDEGALTIPRLRSKVRQYSRQYGLPAAVFIDYLQLMRGTGRIENRHLEITQISGALKALAKELNRPVYALSQLNRSLEQRTNKRPVNADLRESGSLEQDADVILFIYRDEVYHPESVDRGLAEIIIGKQRNGPLGSVKCRFYGEFSLFENEMNLDGYRYEY</sequence>
<keyword evidence="2 12" id="KW-0639">Primosome</keyword>
<dbReference type="GO" id="GO:0016787">
    <property type="term" value="F:hydrolase activity"/>
    <property type="evidence" value="ECO:0007669"/>
    <property type="project" value="UniProtKB-KW"/>
</dbReference>
<proteinExistence type="inferred from homology"/>
<keyword evidence="16" id="KW-1185">Reference proteome</keyword>
<dbReference type="Gene3D" id="1.10.860.10">
    <property type="entry name" value="DNAb Helicase, Chain A"/>
    <property type="match status" value="1"/>
</dbReference>
<dbReference type="RefSeq" id="WP_094945295.1">
    <property type="nucleotide sequence ID" value="NZ_NLFK01000001.1"/>
</dbReference>
<keyword evidence="6 12" id="KW-0347">Helicase</keyword>
<dbReference type="SUPFAM" id="SSF48024">
    <property type="entry name" value="N-terminal domain of DnaB helicase"/>
    <property type="match status" value="1"/>
</dbReference>